<gene>
    <name evidence="13" type="ORF">LAFE_0G02982G</name>
</gene>
<evidence type="ECO:0000313" key="13">
    <source>
        <dbReference type="EMBL" id="SCW03102.1"/>
    </source>
</evidence>
<proteinExistence type="inferred from homology"/>
<dbReference type="SUPFAM" id="SSF46565">
    <property type="entry name" value="Chaperone J-domain"/>
    <property type="match status" value="1"/>
</dbReference>
<comment type="similarity">
    <text evidence="4">Belongs to the DPH4 family.</text>
</comment>
<comment type="function">
    <text evidence="1">Required for the first step of diphthamide biosynthesis, the transfer of 3-amino-3-carboxypropyl from S-adenosyl-L-methionine to a histidine residue. Diphthamide is a post-translational modification of histidine which occurs in elongation factor 2.</text>
</comment>
<evidence type="ECO:0000256" key="7">
    <source>
        <dbReference type="ARBA" id="ARBA00022723"/>
    </source>
</evidence>
<dbReference type="AlphaFoldDB" id="A0A1G4MH66"/>
<protein>
    <recommendedName>
        <fullName evidence="5">Diphthamide biosynthesis protein 4</fullName>
    </recommendedName>
</protein>
<evidence type="ECO:0000256" key="1">
    <source>
        <dbReference type="ARBA" id="ARBA00003474"/>
    </source>
</evidence>
<keyword evidence="8" id="KW-0408">Iron</keyword>
<dbReference type="PROSITE" id="PS51074">
    <property type="entry name" value="DPH_MB"/>
    <property type="match status" value="1"/>
</dbReference>
<evidence type="ECO:0000313" key="14">
    <source>
        <dbReference type="Proteomes" id="UP000190831"/>
    </source>
</evidence>
<dbReference type="InterPro" id="IPR007872">
    <property type="entry name" value="DPH_MB_dom"/>
</dbReference>
<dbReference type="UniPathway" id="UPA00559"/>
<dbReference type="Pfam" id="PF00226">
    <property type="entry name" value="DnaJ"/>
    <property type="match status" value="1"/>
</dbReference>
<evidence type="ECO:0000259" key="11">
    <source>
        <dbReference type="PROSITE" id="PS50076"/>
    </source>
</evidence>
<dbReference type="SUPFAM" id="SSF144217">
    <property type="entry name" value="CSL zinc finger"/>
    <property type="match status" value="1"/>
</dbReference>
<dbReference type="OrthoDB" id="445556at2759"/>
<dbReference type="GO" id="GO:0005737">
    <property type="term" value="C:cytoplasm"/>
    <property type="evidence" value="ECO:0007669"/>
    <property type="project" value="UniProtKB-SubCell"/>
</dbReference>
<dbReference type="Proteomes" id="UP000190831">
    <property type="component" value="Chromosome G"/>
</dbReference>
<keyword evidence="10" id="KW-0539">Nucleus</keyword>
<keyword evidence="6" id="KW-0963">Cytoplasm</keyword>
<dbReference type="InterPro" id="IPR036671">
    <property type="entry name" value="DPH_MB_sf"/>
</dbReference>
<organism evidence="13 14">
    <name type="scientific">Lachancea fermentati</name>
    <name type="common">Zygosaccharomyces fermentati</name>
    <dbReference type="NCBI Taxonomy" id="4955"/>
    <lineage>
        <taxon>Eukaryota</taxon>
        <taxon>Fungi</taxon>
        <taxon>Dikarya</taxon>
        <taxon>Ascomycota</taxon>
        <taxon>Saccharomycotina</taxon>
        <taxon>Saccharomycetes</taxon>
        <taxon>Saccharomycetales</taxon>
        <taxon>Saccharomycetaceae</taxon>
        <taxon>Lachancea</taxon>
    </lineage>
</organism>
<reference evidence="13 14" key="1">
    <citation type="submission" date="2016-03" db="EMBL/GenBank/DDBJ databases">
        <authorList>
            <person name="Devillers H."/>
        </authorList>
    </citation>
    <scope>NUCLEOTIDE SEQUENCE [LARGE SCALE GENOMIC DNA]</scope>
    <source>
        <strain evidence="13">CBS 6772</strain>
    </source>
</reference>
<dbReference type="EMBL" id="LT598486">
    <property type="protein sequence ID" value="SCW03102.1"/>
    <property type="molecule type" value="Genomic_DNA"/>
</dbReference>
<keyword evidence="7" id="KW-0479">Metal-binding</keyword>
<dbReference type="InterPro" id="IPR001623">
    <property type="entry name" value="DnaJ_domain"/>
</dbReference>
<dbReference type="PRINTS" id="PR00625">
    <property type="entry name" value="JDOMAIN"/>
</dbReference>
<dbReference type="GO" id="GO:0017183">
    <property type="term" value="P:protein histidyl modification to diphthamide"/>
    <property type="evidence" value="ECO:0007669"/>
    <property type="project" value="UniProtKB-UniPathway"/>
</dbReference>
<dbReference type="InterPro" id="IPR052094">
    <property type="entry name" value="Pre-mRNA-splicing_ERAD"/>
</dbReference>
<name>A0A1G4MH66_LACFM</name>
<evidence type="ECO:0000256" key="9">
    <source>
        <dbReference type="ARBA" id="ARBA00023186"/>
    </source>
</evidence>
<dbReference type="Pfam" id="PF05207">
    <property type="entry name" value="Zn_ribbon_CSL"/>
    <property type="match status" value="1"/>
</dbReference>
<dbReference type="GO" id="GO:0000390">
    <property type="term" value="P:spliceosomal complex disassembly"/>
    <property type="evidence" value="ECO:0007669"/>
    <property type="project" value="TreeGrafter"/>
</dbReference>
<dbReference type="STRING" id="4955.A0A1G4MH66"/>
<evidence type="ECO:0000256" key="2">
    <source>
        <dbReference type="ARBA" id="ARBA00004123"/>
    </source>
</evidence>
<accession>A0A1G4MH66</accession>
<feature type="domain" description="J" evidence="11">
    <location>
        <begin position="6"/>
        <end position="71"/>
    </location>
</feature>
<evidence type="ECO:0000256" key="4">
    <source>
        <dbReference type="ARBA" id="ARBA00006169"/>
    </source>
</evidence>
<dbReference type="GO" id="GO:0046872">
    <property type="term" value="F:metal ion binding"/>
    <property type="evidence" value="ECO:0007669"/>
    <property type="project" value="UniProtKB-KW"/>
</dbReference>
<comment type="subcellular location">
    <subcellularLocation>
        <location evidence="3">Cytoplasm</location>
    </subcellularLocation>
    <subcellularLocation>
        <location evidence="2">Nucleus</location>
    </subcellularLocation>
</comment>
<keyword evidence="14" id="KW-1185">Reference proteome</keyword>
<dbReference type="InterPro" id="IPR036869">
    <property type="entry name" value="J_dom_sf"/>
</dbReference>
<evidence type="ECO:0000256" key="10">
    <source>
        <dbReference type="ARBA" id="ARBA00023242"/>
    </source>
</evidence>
<dbReference type="PANTHER" id="PTHR44313:SF1">
    <property type="entry name" value="DNAJ HOMOLOG SUBFAMILY C MEMBER 17"/>
    <property type="match status" value="1"/>
</dbReference>
<evidence type="ECO:0000256" key="3">
    <source>
        <dbReference type="ARBA" id="ARBA00004496"/>
    </source>
</evidence>
<sequence>MSSNKSYYEILGIDTTTDVNGLKKAYKEKLLSIHPDKNRDSSQLGVTIDDLQRAYQVLVDSDLRANYDKELEESYKKQGFHNNGEGLDEYSLDEFYFDPATGFYCLDCPRCQMSRGFEISEEMLEEHCIERNSGGFHVVVQCSACSLWLNVNFDVVEEYEST</sequence>
<keyword evidence="9" id="KW-0143">Chaperone</keyword>
<dbReference type="Gene3D" id="1.10.287.110">
    <property type="entry name" value="DnaJ domain"/>
    <property type="match status" value="1"/>
</dbReference>
<evidence type="ECO:0000256" key="8">
    <source>
        <dbReference type="ARBA" id="ARBA00023004"/>
    </source>
</evidence>
<dbReference type="Gene3D" id="3.10.660.10">
    <property type="entry name" value="DPH Zinc finger"/>
    <property type="match status" value="1"/>
</dbReference>
<dbReference type="PANTHER" id="PTHR44313">
    <property type="entry name" value="DNAJ HOMOLOG SUBFAMILY C MEMBER 17"/>
    <property type="match status" value="1"/>
</dbReference>
<evidence type="ECO:0000259" key="12">
    <source>
        <dbReference type="PROSITE" id="PS51074"/>
    </source>
</evidence>
<evidence type="ECO:0000256" key="6">
    <source>
        <dbReference type="ARBA" id="ARBA00022490"/>
    </source>
</evidence>
<evidence type="ECO:0000256" key="5">
    <source>
        <dbReference type="ARBA" id="ARBA00021797"/>
    </source>
</evidence>
<feature type="domain" description="DPH-type MB" evidence="12">
    <location>
        <begin position="86"/>
        <end position="154"/>
    </location>
</feature>
<dbReference type="OMA" id="IIGCRGC"/>
<dbReference type="CDD" id="cd06257">
    <property type="entry name" value="DnaJ"/>
    <property type="match status" value="1"/>
</dbReference>
<dbReference type="GO" id="GO:0005681">
    <property type="term" value="C:spliceosomal complex"/>
    <property type="evidence" value="ECO:0007669"/>
    <property type="project" value="TreeGrafter"/>
</dbReference>
<dbReference type="PROSITE" id="PS50076">
    <property type="entry name" value="DNAJ_2"/>
    <property type="match status" value="1"/>
</dbReference>
<dbReference type="SMART" id="SM00271">
    <property type="entry name" value="DnaJ"/>
    <property type="match status" value="1"/>
</dbReference>